<evidence type="ECO:0000259" key="6">
    <source>
        <dbReference type="Pfam" id="PF13664"/>
    </source>
</evidence>
<keyword evidence="3 5" id="KW-1133">Transmembrane helix</keyword>
<comment type="subcellular location">
    <subcellularLocation>
        <location evidence="1">Membrane</location>
    </subcellularLocation>
</comment>
<reference evidence="8" key="1">
    <citation type="submission" date="2011-01" db="EMBL/GenBank/DDBJ databases">
        <title>Complete sequence of chromosome of Acidobacterium sp. MP5ACTX9.</title>
        <authorList>
            <consortium name="US DOE Joint Genome Institute"/>
            <person name="Lucas S."/>
            <person name="Copeland A."/>
            <person name="Lapidus A."/>
            <person name="Cheng J.-F."/>
            <person name="Goodwin L."/>
            <person name="Pitluck S."/>
            <person name="Teshima H."/>
            <person name="Detter J.C."/>
            <person name="Han C."/>
            <person name="Tapia R."/>
            <person name="Land M."/>
            <person name="Hauser L."/>
            <person name="Kyrpides N."/>
            <person name="Ivanova N."/>
            <person name="Ovchinnikova G."/>
            <person name="Pagani I."/>
            <person name="Rawat S.R."/>
            <person name="Mannisto M."/>
            <person name="Haggblom M.M."/>
            <person name="Woyke T."/>
        </authorList>
    </citation>
    <scope>NUCLEOTIDE SEQUENCE [LARGE SCALE GENOMIC DNA]</scope>
    <source>
        <strain evidence="8">MP5ACTX9</strain>
    </source>
</reference>
<keyword evidence="4 5" id="KW-0472">Membrane</keyword>
<evidence type="ECO:0000256" key="1">
    <source>
        <dbReference type="ARBA" id="ARBA00004370"/>
    </source>
</evidence>
<name>E8WXQ1_GRATM</name>
<feature type="domain" description="TMEM205-like" evidence="6">
    <location>
        <begin position="13"/>
        <end position="107"/>
    </location>
</feature>
<dbReference type="KEGG" id="acm:AciX9_1614"/>
<proteinExistence type="predicted"/>
<evidence type="ECO:0000256" key="5">
    <source>
        <dbReference type="SAM" id="Phobius"/>
    </source>
</evidence>
<gene>
    <name evidence="7" type="ordered locus">AciX9_1614</name>
</gene>
<dbReference type="RefSeq" id="WP_013579986.1">
    <property type="nucleotide sequence ID" value="NC_015064.1"/>
</dbReference>
<keyword evidence="8" id="KW-1185">Reference proteome</keyword>
<evidence type="ECO:0000256" key="3">
    <source>
        <dbReference type="ARBA" id="ARBA00022989"/>
    </source>
</evidence>
<feature type="transmembrane region" description="Helical" evidence="5">
    <location>
        <begin position="84"/>
        <end position="101"/>
    </location>
</feature>
<keyword evidence="2 5" id="KW-0812">Transmembrane</keyword>
<evidence type="ECO:0000256" key="4">
    <source>
        <dbReference type="ARBA" id="ARBA00023136"/>
    </source>
</evidence>
<evidence type="ECO:0000313" key="8">
    <source>
        <dbReference type="Proteomes" id="UP000000343"/>
    </source>
</evidence>
<dbReference type="PaxDb" id="1198114-AciX9_1614"/>
<evidence type="ECO:0000256" key="2">
    <source>
        <dbReference type="ARBA" id="ARBA00022692"/>
    </source>
</evidence>
<protein>
    <recommendedName>
        <fullName evidence="6">TMEM205-like domain-containing protein</fullName>
    </recommendedName>
</protein>
<dbReference type="Proteomes" id="UP000000343">
    <property type="component" value="Chromosome"/>
</dbReference>
<dbReference type="STRING" id="1198114.AciX9_1614"/>
<dbReference type="HOGENOM" id="CLU_134959_0_0_0"/>
<feature type="transmembrane region" description="Helical" evidence="5">
    <location>
        <begin position="52"/>
        <end position="72"/>
    </location>
</feature>
<dbReference type="OrthoDB" id="121934at2"/>
<dbReference type="AlphaFoldDB" id="E8WXQ1"/>
<organism evidence="8">
    <name type="scientific">Granulicella tundricola (strain ATCC BAA-1859 / DSM 23138 / MP5ACTX9)</name>
    <dbReference type="NCBI Taxonomy" id="1198114"/>
    <lineage>
        <taxon>Bacteria</taxon>
        <taxon>Pseudomonadati</taxon>
        <taxon>Acidobacteriota</taxon>
        <taxon>Terriglobia</taxon>
        <taxon>Terriglobales</taxon>
        <taxon>Acidobacteriaceae</taxon>
        <taxon>Granulicella</taxon>
    </lineage>
</organism>
<accession>E8WXQ1</accession>
<dbReference type="Pfam" id="PF13664">
    <property type="entry name" value="DUF4149"/>
    <property type="match status" value="1"/>
</dbReference>
<evidence type="ECO:0000313" key="7">
    <source>
        <dbReference type="EMBL" id="ADW68667.1"/>
    </source>
</evidence>
<sequence length="168" mass="18130">MNQALRLGQLIAMVIWVGGLIFFAFVLAPTAFSVLPTVSLAGSIVGAALRELHVLGLICGALFLAVTGVMFSQAPMKVRGRYEMEFLLAGVMVLATAYLQWNVLPAMEVDRGRANGDISSVSVDHPARVHFDRLHKRSERVEGFVLLCGLGVVFLMSRELGGTENKAA</sequence>
<dbReference type="EMBL" id="CP002480">
    <property type="protein sequence ID" value="ADW68667.1"/>
    <property type="molecule type" value="Genomic_DNA"/>
</dbReference>
<dbReference type="eggNOG" id="ENOG5033759">
    <property type="taxonomic scope" value="Bacteria"/>
</dbReference>
<dbReference type="GO" id="GO:0016020">
    <property type="term" value="C:membrane"/>
    <property type="evidence" value="ECO:0007669"/>
    <property type="project" value="UniProtKB-SubCell"/>
</dbReference>
<feature type="transmembrane region" description="Helical" evidence="5">
    <location>
        <begin position="7"/>
        <end position="32"/>
    </location>
</feature>
<dbReference type="InterPro" id="IPR025423">
    <property type="entry name" value="TMEM205-like"/>
</dbReference>